<dbReference type="RefSeq" id="WP_124390555.1">
    <property type="nucleotide sequence ID" value="NZ_BHYM01000013.1"/>
</dbReference>
<dbReference type="InterPro" id="IPR011251">
    <property type="entry name" value="Luciferase-like_dom"/>
</dbReference>
<dbReference type="Proteomes" id="UP000287519">
    <property type="component" value="Unassembled WGS sequence"/>
</dbReference>
<dbReference type="OrthoDB" id="9814695at2"/>
<dbReference type="InterPro" id="IPR050172">
    <property type="entry name" value="SsuD_RutA_monooxygenase"/>
</dbReference>
<dbReference type="SUPFAM" id="SSF51679">
    <property type="entry name" value="Bacterial luciferase-like"/>
    <property type="match status" value="1"/>
</dbReference>
<gene>
    <name evidence="6" type="ORF">Rhow_000768</name>
</gene>
<keyword evidence="2" id="KW-0288">FMN</keyword>
<evidence type="ECO:0000256" key="3">
    <source>
        <dbReference type="ARBA" id="ARBA00023002"/>
    </source>
</evidence>
<evidence type="ECO:0000256" key="2">
    <source>
        <dbReference type="ARBA" id="ARBA00022643"/>
    </source>
</evidence>
<keyword evidence="7" id="KW-1185">Reference proteome</keyword>
<evidence type="ECO:0000259" key="5">
    <source>
        <dbReference type="Pfam" id="PF00296"/>
    </source>
</evidence>
<dbReference type="Gene3D" id="3.20.20.30">
    <property type="entry name" value="Luciferase-like domain"/>
    <property type="match status" value="1"/>
</dbReference>
<dbReference type="GO" id="GO:0008726">
    <property type="term" value="F:alkanesulfonate monooxygenase activity"/>
    <property type="evidence" value="ECO:0007669"/>
    <property type="project" value="TreeGrafter"/>
</dbReference>
<dbReference type="InterPro" id="IPR036661">
    <property type="entry name" value="Luciferase-like_sf"/>
</dbReference>
<evidence type="ECO:0000256" key="1">
    <source>
        <dbReference type="ARBA" id="ARBA00022630"/>
    </source>
</evidence>
<dbReference type="EMBL" id="BHYM01000013">
    <property type="protein sequence ID" value="GCE37884.1"/>
    <property type="molecule type" value="Genomic_DNA"/>
</dbReference>
<accession>A0A402C2L6</accession>
<dbReference type="PANTHER" id="PTHR42847">
    <property type="entry name" value="ALKANESULFONATE MONOOXYGENASE"/>
    <property type="match status" value="1"/>
</dbReference>
<evidence type="ECO:0000313" key="6">
    <source>
        <dbReference type="EMBL" id="GCE37884.1"/>
    </source>
</evidence>
<evidence type="ECO:0000313" key="7">
    <source>
        <dbReference type="Proteomes" id="UP000287519"/>
    </source>
</evidence>
<keyword evidence="3" id="KW-0560">Oxidoreductase</keyword>
<protein>
    <submittedName>
        <fullName evidence="6">Alkanesulfonate monooxygenase</fullName>
    </submittedName>
</protein>
<name>A0A402C2L6_RHOWR</name>
<dbReference type="PANTHER" id="PTHR42847:SF9">
    <property type="entry name" value="BLL6451 PROTEIN"/>
    <property type="match status" value="1"/>
</dbReference>
<comment type="caution">
    <text evidence="6">The sequence shown here is derived from an EMBL/GenBank/DDBJ whole genome shotgun (WGS) entry which is preliminary data.</text>
</comment>
<dbReference type="GO" id="GO:0046306">
    <property type="term" value="P:alkanesulfonate catabolic process"/>
    <property type="evidence" value="ECO:0007669"/>
    <property type="project" value="TreeGrafter"/>
</dbReference>
<keyword evidence="4 6" id="KW-0503">Monooxygenase</keyword>
<proteinExistence type="predicted"/>
<dbReference type="Pfam" id="PF00296">
    <property type="entry name" value="Bac_luciferase"/>
    <property type="match status" value="1"/>
</dbReference>
<sequence length="354" mass="39520">MTTEIVGGILSSPALGNCPQDRRAAHFLPDPRARHIDPEHIRWEARQDELDGYDRSLIHIYSAWADPWLVAGHAATATTRTGLTVAHRPGVIAPTVAARSFATLDNLSGGRAAAHIVIGSSDADVRRDGDFLSKQGRYERAREYLELFTRTLTADEPFDYHGRYYQAEDSWAGFRPVQHPHPPISIGGSSPAAKELAAEYAYAYAGTFPTLDAARTVTAEVRQLAAQHDRTLRFWKQFFVVLGDTDTEAQTTANALRARGEQLLRERSPESLQSSAQIARSSERELQNIDDIRQAAHQHLTNTFDRLVIGSVERVADYIDTYRHAGIDILQVVALTETDDDRKLRARLVSELRR</sequence>
<reference evidence="6 7" key="1">
    <citation type="submission" date="2018-11" db="EMBL/GenBank/DDBJ databases">
        <title>Microbial catabolism of amino acid.</title>
        <authorList>
            <person name="Hibi M."/>
            <person name="Ogawa J."/>
        </authorList>
    </citation>
    <scope>NUCLEOTIDE SEQUENCE [LARGE SCALE GENOMIC DNA]</scope>
    <source>
        <strain evidence="6 7">C31-06</strain>
    </source>
</reference>
<keyword evidence="1" id="KW-0285">Flavoprotein</keyword>
<organism evidence="6 7">
    <name type="scientific">Rhodococcus wratislaviensis</name>
    <name type="common">Tsukamurella wratislaviensis</name>
    <dbReference type="NCBI Taxonomy" id="44752"/>
    <lineage>
        <taxon>Bacteria</taxon>
        <taxon>Bacillati</taxon>
        <taxon>Actinomycetota</taxon>
        <taxon>Actinomycetes</taxon>
        <taxon>Mycobacteriales</taxon>
        <taxon>Nocardiaceae</taxon>
        <taxon>Rhodococcus</taxon>
    </lineage>
</organism>
<evidence type="ECO:0000256" key="4">
    <source>
        <dbReference type="ARBA" id="ARBA00023033"/>
    </source>
</evidence>
<feature type="domain" description="Luciferase-like" evidence="5">
    <location>
        <begin position="37"/>
        <end position="328"/>
    </location>
</feature>
<dbReference type="AlphaFoldDB" id="A0A402C2L6"/>